<name>A0A850PUM5_9MYCO</name>
<keyword evidence="3" id="KW-1185">Reference proteome</keyword>
<dbReference type="Proteomes" id="UP000570517">
    <property type="component" value="Unassembled WGS sequence"/>
</dbReference>
<dbReference type="EMBL" id="JABFYL010000033">
    <property type="protein sequence ID" value="NVN51266.1"/>
    <property type="molecule type" value="Genomic_DNA"/>
</dbReference>
<comment type="caution">
    <text evidence="2">The sequence shown here is derived from an EMBL/GenBank/DDBJ whole genome shotgun (WGS) entry which is preliminary data.</text>
</comment>
<gene>
    <name evidence="2" type="ORF">HLY00_3618</name>
</gene>
<dbReference type="RefSeq" id="WP_178359601.1">
    <property type="nucleotide sequence ID" value="NZ_JABFYL010000033.1"/>
</dbReference>
<organism evidence="2 3">
    <name type="scientific">Mycolicibacterium hippocampi</name>
    <dbReference type="NCBI Taxonomy" id="659824"/>
    <lineage>
        <taxon>Bacteria</taxon>
        <taxon>Bacillati</taxon>
        <taxon>Actinomycetota</taxon>
        <taxon>Actinomycetes</taxon>
        <taxon>Mycobacteriales</taxon>
        <taxon>Mycobacteriaceae</taxon>
        <taxon>Mycolicibacterium</taxon>
    </lineage>
</organism>
<sequence length="56" mass="6512">MNIDQDRYNKLADWAENDEREIDPTRGETGRAAVESSRELIRRARRTAARRPQRGG</sequence>
<reference evidence="2 3" key="1">
    <citation type="submission" date="2020-05" db="EMBL/GenBank/DDBJ databases">
        <title>Draft genome sequence of Mycobacterium hippocampi DL, isolated from European seabass, Dicentrarchus labrax, reared in fish farms.</title>
        <authorList>
            <person name="Stathopoulou P."/>
            <person name="Asimakis E."/>
            <person name="Tzokas K."/>
            <person name="Batargias C."/>
            <person name="Tsiamis G."/>
        </authorList>
    </citation>
    <scope>NUCLEOTIDE SEQUENCE [LARGE SCALE GENOMIC DNA]</scope>
    <source>
        <strain evidence="2 3">DL</strain>
    </source>
</reference>
<evidence type="ECO:0000313" key="2">
    <source>
        <dbReference type="EMBL" id="NVN51266.1"/>
    </source>
</evidence>
<feature type="region of interest" description="Disordered" evidence="1">
    <location>
        <begin position="19"/>
        <end position="56"/>
    </location>
</feature>
<dbReference type="AlphaFoldDB" id="A0A850PUM5"/>
<accession>A0A850PUM5</accession>
<proteinExistence type="predicted"/>
<protein>
    <submittedName>
        <fullName evidence="2">Uncharacterized protein</fullName>
    </submittedName>
</protein>
<evidence type="ECO:0000313" key="3">
    <source>
        <dbReference type="Proteomes" id="UP000570517"/>
    </source>
</evidence>
<feature type="compositionally biased region" description="Basic residues" evidence="1">
    <location>
        <begin position="43"/>
        <end position="56"/>
    </location>
</feature>
<evidence type="ECO:0000256" key="1">
    <source>
        <dbReference type="SAM" id="MobiDB-lite"/>
    </source>
</evidence>